<dbReference type="EMBL" id="KZ825909">
    <property type="protein sequence ID" value="PYH92714.1"/>
    <property type="molecule type" value="Genomic_DNA"/>
</dbReference>
<gene>
    <name evidence="2" type="ORF">BO71DRAFT_442228</name>
</gene>
<organism evidence="2 3">
    <name type="scientific">Aspergillus ellipticus CBS 707.79</name>
    <dbReference type="NCBI Taxonomy" id="1448320"/>
    <lineage>
        <taxon>Eukaryota</taxon>
        <taxon>Fungi</taxon>
        <taxon>Dikarya</taxon>
        <taxon>Ascomycota</taxon>
        <taxon>Pezizomycotina</taxon>
        <taxon>Eurotiomycetes</taxon>
        <taxon>Eurotiomycetidae</taxon>
        <taxon>Eurotiales</taxon>
        <taxon>Aspergillaceae</taxon>
        <taxon>Aspergillus</taxon>
        <taxon>Aspergillus subgen. Circumdati</taxon>
    </lineage>
</organism>
<feature type="region of interest" description="Disordered" evidence="1">
    <location>
        <begin position="194"/>
        <end position="221"/>
    </location>
</feature>
<dbReference type="AlphaFoldDB" id="A0A319D617"/>
<dbReference type="OrthoDB" id="2537141at2759"/>
<evidence type="ECO:0000313" key="2">
    <source>
        <dbReference type="EMBL" id="PYH92714.1"/>
    </source>
</evidence>
<name>A0A319D617_9EURO</name>
<evidence type="ECO:0000256" key="1">
    <source>
        <dbReference type="SAM" id="MobiDB-lite"/>
    </source>
</evidence>
<keyword evidence="3" id="KW-1185">Reference proteome</keyword>
<dbReference type="Proteomes" id="UP000247810">
    <property type="component" value="Unassembled WGS sequence"/>
</dbReference>
<accession>A0A319D617</accession>
<evidence type="ECO:0000313" key="3">
    <source>
        <dbReference type="Proteomes" id="UP000247810"/>
    </source>
</evidence>
<dbReference type="VEuPathDB" id="FungiDB:BO71DRAFT_442228"/>
<proteinExistence type="predicted"/>
<feature type="region of interest" description="Disordered" evidence="1">
    <location>
        <begin position="237"/>
        <end position="261"/>
    </location>
</feature>
<sequence>MSTLSPAVYKRIEEWVSNTDGESSRARASTSNPPIVMSAPRPLRYIHTREQPIEQPDPYLTVEGKKEHLEYERRPRRKTKEDRYEYKVKKAHGRLKNPIKDNFHASNVPCDRLTLNPNQPLGIFSKGKASAPVKACHGYNYVHPDPRFSEKRFLLGWEAPSPSVNDSTSESNERVYGYGYPNFRAPEHPDVACNAPSQGEDYPRRQATAPEVATNNVQTLELAPGRGSERLHAELSNLQSSAPDTNQDRLQAASLDKDDNC</sequence>
<dbReference type="STRING" id="1448320.A0A319D617"/>
<feature type="compositionally biased region" description="Polar residues" evidence="1">
    <location>
        <begin position="237"/>
        <end position="249"/>
    </location>
</feature>
<feature type="region of interest" description="Disordered" evidence="1">
    <location>
        <begin position="17"/>
        <end position="41"/>
    </location>
</feature>
<feature type="compositionally biased region" description="Polar residues" evidence="1">
    <location>
        <begin position="17"/>
        <end position="33"/>
    </location>
</feature>
<protein>
    <submittedName>
        <fullName evidence="2">Uncharacterized protein</fullName>
    </submittedName>
</protein>
<reference evidence="2 3" key="1">
    <citation type="submission" date="2018-02" db="EMBL/GenBank/DDBJ databases">
        <title>The genomes of Aspergillus section Nigri reveals drivers in fungal speciation.</title>
        <authorList>
            <consortium name="DOE Joint Genome Institute"/>
            <person name="Vesth T.C."/>
            <person name="Nybo J."/>
            <person name="Theobald S."/>
            <person name="Brandl J."/>
            <person name="Frisvad J.C."/>
            <person name="Nielsen K.F."/>
            <person name="Lyhne E.K."/>
            <person name="Kogle M.E."/>
            <person name="Kuo A."/>
            <person name="Riley R."/>
            <person name="Clum A."/>
            <person name="Nolan M."/>
            <person name="Lipzen A."/>
            <person name="Salamov A."/>
            <person name="Henrissat B."/>
            <person name="Wiebenga A."/>
            <person name="De vries R.P."/>
            <person name="Grigoriev I.V."/>
            <person name="Mortensen U.H."/>
            <person name="Andersen M.R."/>
            <person name="Baker S.E."/>
        </authorList>
    </citation>
    <scope>NUCLEOTIDE SEQUENCE [LARGE SCALE GENOMIC DNA]</scope>
    <source>
        <strain evidence="2 3">CBS 707.79</strain>
    </source>
</reference>